<gene>
    <name evidence="1" type="ORF">SDC9_25705</name>
</gene>
<evidence type="ECO:0000313" key="1">
    <source>
        <dbReference type="EMBL" id="MPL79819.1"/>
    </source>
</evidence>
<dbReference type="AlphaFoldDB" id="A0A644ULS5"/>
<sequence>MTNSDIKTNAMTIAFIEEYEKRFNINIKKSNDIKGAKNIYEIDTNEGKAKCYLYINASTIDKEYWGFRRGIIEKLQETNFPYYLILLSINKNNYCFPRNIIQKLRNELKFSDNRKAIDYKITLPYLKDYDNYKLDWNKLNLSESISTMEEIIEIEEHYKEFLEESIFEVEYHNNNGDKDKEETIKNKCQVIADIVNSLHDNYEKKYIGTKQEHFLETVIGAAIFYIYNLNNDRWCNGKIIVSEEAKNQKKFCADHIIPRKYAASLLLKEKNLTRDKVYDYLKDIFCKVLYLTKSENASYRKKNINMDIEDIDTLFDFEVLKKMYKEQKNITLTIITKEEFEKLKKQQK</sequence>
<comment type="caution">
    <text evidence="1">The sequence shown here is derived from an EMBL/GenBank/DDBJ whole genome shotgun (WGS) entry which is preliminary data.</text>
</comment>
<protein>
    <submittedName>
        <fullName evidence="1">Uncharacterized protein</fullName>
    </submittedName>
</protein>
<organism evidence="1">
    <name type="scientific">bioreactor metagenome</name>
    <dbReference type="NCBI Taxonomy" id="1076179"/>
    <lineage>
        <taxon>unclassified sequences</taxon>
        <taxon>metagenomes</taxon>
        <taxon>ecological metagenomes</taxon>
    </lineage>
</organism>
<name>A0A644ULS5_9ZZZZ</name>
<accession>A0A644ULS5</accession>
<dbReference type="EMBL" id="VSSQ01000130">
    <property type="protein sequence ID" value="MPL79819.1"/>
    <property type="molecule type" value="Genomic_DNA"/>
</dbReference>
<reference evidence="1" key="1">
    <citation type="submission" date="2019-08" db="EMBL/GenBank/DDBJ databases">
        <authorList>
            <person name="Kucharzyk K."/>
            <person name="Murdoch R.W."/>
            <person name="Higgins S."/>
            <person name="Loffler F."/>
        </authorList>
    </citation>
    <scope>NUCLEOTIDE SEQUENCE</scope>
</reference>
<proteinExistence type="predicted"/>